<dbReference type="EMBL" id="JAGSOG010000473">
    <property type="protein sequence ID" value="MBR7839519.1"/>
    <property type="molecule type" value="Genomic_DNA"/>
</dbReference>
<proteinExistence type="predicted"/>
<comment type="caution">
    <text evidence="1">The sequence shown here is derived from an EMBL/GenBank/DDBJ whole genome shotgun (WGS) entry which is preliminary data.</text>
</comment>
<sequence length="145" mass="16827">MVSGDEAAAGEVLHQRGWRKAFTVAEMVHSWDLLVTNVERGYDGLVDEYTNDLYSRNWLHEAWVLLPAHVLETWSPHLMSLDNRFRRATDFDDGLSLSRYHRISSFDPDAMWWWRRRPRVLIGDLSLALLLAGEQTTQDTDSHTS</sequence>
<gene>
    <name evidence="1" type="ORF">KDL01_40060</name>
</gene>
<dbReference type="AlphaFoldDB" id="A0A941ITA9"/>
<protein>
    <submittedName>
        <fullName evidence="1">Uncharacterized protein</fullName>
    </submittedName>
</protein>
<evidence type="ECO:0000313" key="2">
    <source>
        <dbReference type="Proteomes" id="UP000675781"/>
    </source>
</evidence>
<organism evidence="1 2">
    <name type="scientific">Actinospica durhamensis</name>
    <dbReference type="NCBI Taxonomy" id="1508375"/>
    <lineage>
        <taxon>Bacteria</taxon>
        <taxon>Bacillati</taxon>
        <taxon>Actinomycetota</taxon>
        <taxon>Actinomycetes</taxon>
        <taxon>Catenulisporales</taxon>
        <taxon>Actinospicaceae</taxon>
        <taxon>Actinospica</taxon>
    </lineage>
</organism>
<reference evidence="1" key="1">
    <citation type="submission" date="2021-04" db="EMBL/GenBank/DDBJ databases">
        <title>Genome based classification of Actinospica acidithermotolerans sp. nov., an actinobacterium isolated from an Indonesian hot spring.</title>
        <authorList>
            <person name="Kusuma A.B."/>
            <person name="Putra K.E."/>
            <person name="Nafisah S."/>
            <person name="Loh J."/>
            <person name="Nouioui I."/>
            <person name="Goodfellow M."/>
        </authorList>
    </citation>
    <scope>NUCLEOTIDE SEQUENCE</scope>
    <source>
        <strain evidence="1">CSCA 57</strain>
    </source>
</reference>
<accession>A0A941ITA9</accession>
<keyword evidence="2" id="KW-1185">Reference proteome</keyword>
<evidence type="ECO:0000313" key="1">
    <source>
        <dbReference type="EMBL" id="MBR7839519.1"/>
    </source>
</evidence>
<dbReference type="Proteomes" id="UP000675781">
    <property type="component" value="Unassembled WGS sequence"/>
</dbReference>
<name>A0A941ITA9_9ACTN</name>